<dbReference type="Proteomes" id="UP001295684">
    <property type="component" value="Unassembled WGS sequence"/>
</dbReference>
<dbReference type="AlphaFoldDB" id="A0AAD2DAC1"/>
<evidence type="ECO:0000256" key="1">
    <source>
        <dbReference type="SAM" id="MobiDB-lite"/>
    </source>
</evidence>
<feature type="compositionally biased region" description="Basic and acidic residues" evidence="1">
    <location>
        <begin position="223"/>
        <end position="242"/>
    </location>
</feature>
<gene>
    <name evidence="2" type="ORF">ECRASSUSDP1_LOCUS26962</name>
</gene>
<feature type="region of interest" description="Disordered" evidence="1">
    <location>
        <begin position="217"/>
        <end position="242"/>
    </location>
</feature>
<protein>
    <submittedName>
        <fullName evidence="2">Uncharacterized protein</fullName>
    </submittedName>
</protein>
<dbReference type="EMBL" id="CAMPGE010027805">
    <property type="protein sequence ID" value="CAI2385400.1"/>
    <property type="molecule type" value="Genomic_DNA"/>
</dbReference>
<sequence>MDTAFESEQDKRVKQFIDANSSNRDKMLTYYMQQMKKNDLMDKMSKKKYFNQISENKKKIEVYNGILLKHEEVIKDVIRQEPFEIRLSSIHRELSSKIDGNFTILKKCIHESIDGARINNSSSNKSFATQFEQINSSLGTFRQKASIQEAEINTFREKLDRVDKSKPCGKFFLRGIDHNRKIACKGCKCCNNHLFERIQYLEQHLGQGTESYTEDDMVEDLEEHGSSRNDKNSDSSNEDSKEVSFKEINSCMGIPKPGQEKKAPSGDQSRVTYYSKKEVGLIKVDTSNFNVFKKHETQSPLVKLRDSSNKSLLVDRVGSFRYANTP</sequence>
<evidence type="ECO:0000313" key="3">
    <source>
        <dbReference type="Proteomes" id="UP001295684"/>
    </source>
</evidence>
<reference evidence="2" key="1">
    <citation type="submission" date="2023-07" db="EMBL/GenBank/DDBJ databases">
        <authorList>
            <consortium name="AG Swart"/>
            <person name="Singh M."/>
            <person name="Singh A."/>
            <person name="Seah K."/>
            <person name="Emmerich C."/>
        </authorList>
    </citation>
    <scope>NUCLEOTIDE SEQUENCE</scope>
    <source>
        <strain evidence="2">DP1</strain>
    </source>
</reference>
<organism evidence="2 3">
    <name type="scientific">Euplotes crassus</name>
    <dbReference type="NCBI Taxonomy" id="5936"/>
    <lineage>
        <taxon>Eukaryota</taxon>
        <taxon>Sar</taxon>
        <taxon>Alveolata</taxon>
        <taxon>Ciliophora</taxon>
        <taxon>Intramacronucleata</taxon>
        <taxon>Spirotrichea</taxon>
        <taxon>Hypotrichia</taxon>
        <taxon>Euplotida</taxon>
        <taxon>Euplotidae</taxon>
        <taxon>Moneuplotes</taxon>
    </lineage>
</organism>
<name>A0AAD2DAC1_EUPCR</name>
<evidence type="ECO:0000313" key="2">
    <source>
        <dbReference type="EMBL" id="CAI2385400.1"/>
    </source>
</evidence>
<comment type="caution">
    <text evidence="2">The sequence shown here is derived from an EMBL/GenBank/DDBJ whole genome shotgun (WGS) entry which is preliminary data.</text>
</comment>
<accession>A0AAD2DAC1</accession>
<keyword evidence="3" id="KW-1185">Reference proteome</keyword>
<proteinExistence type="predicted"/>